<feature type="region of interest" description="Disordered" evidence="1">
    <location>
        <begin position="2288"/>
        <end position="2323"/>
    </location>
</feature>
<dbReference type="Gene3D" id="2.110.10.10">
    <property type="entry name" value="Hemopexin-like domain"/>
    <property type="match status" value="1"/>
</dbReference>
<evidence type="ECO:0000313" key="2">
    <source>
        <dbReference type="EMBL" id="CCC48525.1"/>
    </source>
</evidence>
<name>G0TX35_TRYVY</name>
<reference evidence="2" key="1">
    <citation type="journal article" date="2012" name="Proc. Natl. Acad. Sci. U.S.A.">
        <title>Antigenic diversity is generated by distinct evolutionary mechanisms in African trypanosome species.</title>
        <authorList>
            <person name="Jackson A.P."/>
            <person name="Berry A."/>
            <person name="Aslett M."/>
            <person name="Allison H.C."/>
            <person name="Burton P."/>
            <person name="Vavrova-Anderson J."/>
            <person name="Brown R."/>
            <person name="Browne H."/>
            <person name="Corton N."/>
            <person name="Hauser H."/>
            <person name="Gamble J."/>
            <person name="Gilderthorp R."/>
            <person name="Marcello L."/>
            <person name="McQuillan J."/>
            <person name="Otto T.D."/>
            <person name="Quail M.A."/>
            <person name="Sanders M.J."/>
            <person name="van Tonder A."/>
            <person name="Ginger M.L."/>
            <person name="Field M.C."/>
            <person name="Barry J.D."/>
            <person name="Hertz-Fowler C."/>
            <person name="Berriman M."/>
        </authorList>
    </citation>
    <scope>NUCLEOTIDE SEQUENCE</scope>
    <source>
        <strain evidence="2">Y486</strain>
    </source>
</reference>
<dbReference type="VEuPathDB" id="TriTrypDB:TvY486_0603160"/>
<dbReference type="EMBL" id="HE573022">
    <property type="protein sequence ID" value="CCC48525.1"/>
    <property type="molecule type" value="Genomic_DNA"/>
</dbReference>
<sequence length="3223" mass="361120">MSCTDKKRASSRSSKMLTRTFPKSAVQMHSACSVASSNFNYNTSYFQTTLEGEQFYREECQKNGVGVNGSFLKQIINGSSFINFDHGYLGERGILPIVATLQRMRAVSLSMQGCMLSTEDICLLCNALYTHKTLQKIDLRGVCLSVSSARNLLTLAIKNTGIVSILVDEDTPKYMYIQRQCFSNANITLVSMQCLVCNKSVIYSNDQRMESALLLQLSEQFMYTNVDEGEVSIQIVFRCLLACFEAYDGVLFLCSSECRDQLAEDIISALKGLVDEWRHGVKAKQPKNTIIAHCLSESFSMLTKLHEERREELLRRDASRHRPPLGPCDDDDDCDIISEDSEDSEMQKMWGTEQCTICGKDAVCLRDGAHRIMKQIHDDVTADAYLKPSAFLHLTKIMVEHKKLRPCSQDCVEHIVRFALYGYGGVQMTSGRIGSAQVSTLGVPLNTLPIDDFAIINFTSAHIDDLGEEDTCCALTVASAMSDIEGVPIDPCMIFAVGRFLAKLPMTAIGMELRHACEAVLLVGCLPSSQAPFDWRRSNPKRDSYLPWEKWSDLTDTEEIVRAAFSRRRQGVFIVDGPHSNLFDNTRAALWAFRDQRRAVLVVMQFCMEWLSLPNGVVPNESSMKCGFLTTLKVVGQSNINNTFHVICQTNFGQRVGNRGFFYIPRGIFNLYVKDSGYMFLDASVYTMYKGERLALQASCMLPEHSIALVEHTALLHEFFQYCDDIFAWSRRDGFKDTKFFTEIFCHPPSPLFLAYRSGCQNISDGERGLLEMLRRLCLTDACRSLLLFYINEVLGPDVVEWIQRLVTHLSDVPSLPIQLQKVADYNSLTCCDFGRSGIRWMRVLVPIAPSHPSPLRRVRSARINPKGLLYQQRKQPKEKARGEVKDIFRDYMDLLWSNMRKQQTIAQRAAREEPEKEECLPAPLLTNSTSRTFTSSQMLEGKRVPNPADFVGERWHCVRLCNERGELSDYVMLFIKSHVCCYNLESSTVTTPLQLMSEYVSLRNFPFIHGFDCVFNSPVNPRIAYFFSGEKWLEWDTYRQRCTGGLCKLQYHKQFSALPRVFAHGISAALPVPETSLVLLFSQLVYIVFDLSQQRPVTDVLRIGSHVPPDCGLPTFFPELAGVFPIGPMATLLLHSNEVMLQGHQQCGTKVSPPCEIVEGRQSPSGIVVVNEHQTNESGADEKRTIVMLVGQCGRVSIVNEFTPGCVVFQTLPSSILARLPAPLLQFTVVSLGATCRRRIDEECSRVGVLLSSSQSTPIEPCSISSNLSQREENEIKAVHAFTCPPEFSDAGKLICDEVVFLQTEQSLLEEPPQWIEMVYDSGRPPAFGALVTVVDLSCVEQRILRLAPIEAVAESSDDGVTYVRKAHFSIASSVTAVCWGESHVAYVWRMRFLTKLPIGCGVARLFWHEVTRILRTVPLNPIIQMEPRDSTRVSIQAPSLFCSPKELLNCLSPGAVFTSPTALGWMEPHCILPILPGGNFALVFCGTNFVELNCTQGTVATHRSVPLARHPAFAQLPLPFSRGFNAVFYTDTEHPHIVALLHGKDIILWNIHEGLPAVEGNSDVSTLLFDGLPWKLEEVDHVVQIWDHINEVFVVKGAQVLRWNFSTRKVIEGPTPLNLCPPLYHAEFSNKQILCIASFPSTPKRFYVFSEGLVAAQTVIGDDIEDRMPPMPVSCSELFNSMTWYLQWGKRRYDSEIYVDFVGEHPLFVGIIMRSSEPCDDQWLVECSDDGVKWKTVCLHSQTSGCSRTVWDVEGIEHCSHRIWRLTLHTRKNACQQMDTVLYSNLTFLTLPFTPYSVLPEQISHSGTLNGPISSLLLNEKASVVFDNVSHEEEGDSLARHHVTIDYGDNNSPDLMAFSCQYPEVLHTYKWSVWCSTDAVKWENCGTWSASVQNFKAAWNPRGPRRYWSLVLETKQRSILCYGLSVSEYSGPSISMIESPLSITSMSPFFLWAKTPGAHGMSPITFVAKVGMCITLDAKMSPAQVVGVRITSDKDDSSCTTFVVECSTNALDWRCVGGSLVLRGPSAQVAWEDADYCRYWRLRIVHHAGSPRVVIYGIFFDISKPSLYRALKVSEDVNGTGPVGELNLDARPTEVVAVEAYLPPSSSFVVEKLSLDGFSWEEITTLRNKDAVYSKTVRQGWVPQGSSSHWRLRPTSEGVSSECSSAREESKSMRAQLQALGSAHVEWFAFTGKALVQSTFTGTAKVEIATMGFVHLKEPKCLLENKLDTSVLQSDPMEKFASVSWYFGESVLPRFKQVFIRGYTTVRSKKDLELLFESLPGDVSPPVPQVNSKKSAKKGSKKVVNTPEVSVREPNVEEKEEPLTIVVETSENGVDYVPIAEGSFSHEGSSLSWRTSSGYSYWRIRFKGLSRTKQLDLQEVRWLSEKGITSVMMPQTAFKLSNLMYETWQSSAFSHEKEFRQRCREGFDQSRSVASGFRDPGDIERRGWIAEYFRGYRKEFGAFVEKIPKDIATQLHAADGMFISFGGTPKNDFMCLLHMLSQRYGCKVDKLNQLIASPMLVGKDLAMEKEGPVWFYPKFEHGGTLMESFYGFHNVRAFLNVFWSMSLQLQRNANLLKKDSMNLMSPHVASVVVVVEIRTIGWMAAEHFPNLPLLYHVGFSGEPIIIAFTLNNISFTPRYRLTIPGSNPLPCTYPMTLFAGINFVQRTVLTSCPCPIFERLQMLYPKEFLEESKTEIVFVTPTMNSRNAVVRFTLPGGSVNLGVRGLRIGSIEFEVHLQMEKIEMADEVVGDVPVSSHRMMFVTHGAFFEIMEKPGCRTELALAGSVSNNEDKITMSGISPSGRYDIGNIFPDAFITDLNISFEAVVGSEKLKFLEPSITLNGTLVAPACGSFACRLQRASLGGTFESILIQIVDMQLSDFIRLSDYLVSFPSRSEEINWMRAVPIFLTLGLQLNYPDNKLMGHGSIEFAGVEGDTAVILSKKGKGISSRFKTIRIGGIVMQGKTEEDSVVMSISSSANNPLTVRLDGYSSLFAPHPYPTKVEFSHEGVLCVSTGVFYNVCIEEKSVFPSGMYAQVMVSRKLLSDTLSEELQRLPMVVALLSKSVHFCFEVNEVLVNECILSRRIMFLTVRGMFLGCYFDVTIPVVSPDNTEEEARAVCEALIPHIVEQCDEPLWTLYQMVSGCTDNADPLSPGGTSALNQDEVEEGDPLLLSRDKGNCSCRCRTPVSEGQFLAQWSERELEMFSDELKTGLGSRVERAFQS</sequence>
<accession>G0TX35</accession>
<evidence type="ECO:0000256" key="1">
    <source>
        <dbReference type="SAM" id="MobiDB-lite"/>
    </source>
</evidence>
<dbReference type="SUPFAM" id="SSF52047">
    <property type="entry name" value="RNI-like"/>
    <property type="match status" value="1"/>
</dbReference>
<proteinExistence type="predicted"/>
<dbReference type="InterPro" id="IPR036375">
    <property type="entry name" value="Hemopexin-like_dom_sf"/>
</dbReference>
<protein>
    <submittedName>
        <fullName evidence="2">Uncharacterized protein</fullName>
    </submittedName>
</protein>
<gene>
    <name evidence="2" type="ORF">TVY486_0603160</name>
</gene>
<organism evidence="2">
    <name type="scientific">Trypanosoma vivax (strain Y486)</name>
    <dbReference type="NCBI Taxonomy" id="1055687"/>
    <lineage>
        <taxon>Eukaryota</taxon>
        <taxon>Discoba</taxon>
        <taxon>Euglenozoa</taxon>
        <taxon>Kinetoplastea</taxon>
        <taxon>Metakinetoplastina</taxon>
        <taxon>Trypanosomatida</taxon>
        <taxon>Trypanosomatidae</taxon>
        <taxon>Trypanosoma</taxon>
        <taxon>Duttonella</taxon>
    </lineage>
</organism>